<keyword evidence="2" id="KW-1185">Reference proteome</keyword>
<sequence length="153" mass="17558">MATETLERETVTANTWEEAFDQFQKADAAYRRYDLAVFKPAYARQTAFEIEHGIDKLFPADQKAIAVHEADNCEHKVPDDVFERLESLSDQFSDSQSVLMKMPAPHLHALRWKLDHILQIEHEGDRDGGSLPAWSAEYVRQMLTDITLLLPSQ</sequence>
<dbReference type="Proteomes" id="UP001065265">
    <property type="component" value="Chromosome"/>
</dbReference>
<evidence type="ECO:0000313" key="2">
    <source>
        <dbReference type="Proteomes" id="UP001065265"/>
    </source>
</evidence>
<reference evidence="1" key="1">
    <citation type="submission" date="2022-02" db="EMBL/GenBank/DDBJ databases">
        <title>Qipengyuania spongiae sp. nov., isolated from marine sponge.</title>
        <authorList>
            <person name="Li Z."/>
            <person name="Zhang M."/>
        </authorList>
    </citation>
    <scope>NUCLEOTIDE SEQUENCE</scope>
    <source>
        <strain evidence="1">PHS-Z21</strain>
    </source>
</reference>
<gene>
    <name evidence="1" type="ORF">L1F33_13545</name>
</gene>
<proteinExistence type="predicted"/>
<dbReference type="RefSeq" id="WP_265558415.1">
    <property type="nucleotide sequence ID" value="NZ_CP092471.1"/>
</dbReference>
<protein>
    <submittedName>
        <fullName evidence="1">Uncharacterized protein</fullName>
    </submittedName>
</protein>
<dbReference type="EMBL" id="CP092471">
    <property type="protein sequence ID" value="UVI39235.1"/>
    <property type="molecule type" value="Genomic_DNA"/>
</dbReference>
<accession>A0ABY5SY35</accession>
<name>A0ABY5SY35_9SPHN</name>
<evidence type="ECO:0000313" key="1">
    <source>
        <dbReference type="EMBL" id="UVI39235.1"/>
    </source>
</evidence>
<organism evidence="1 2">
    <name type="scientific">Qipengyuania spongiae</name>
    <dbReference type="NCBI Taxonomy" id="2909673"/>
    <lineage>
        <taxon>Bacteria</taxon>
        <taxon>Pseudomonadati</taxon>
        <taxon>Pseudomonadota</taxon>
        <taxon>Alphaproteobacteria</taxon>
        <taxon>Sphingomonadales</taxon>
        <taxon>Erythrobacteraceae</taxon>
        <taxon>Qipengyuania</taxon>
    </lineage>
</organism>